<organism evidence="10 11">
    <name type="scientific">Halodesulfovibrio spirochaetisodalis</name>
    <dbReference type="NCBI Taxonomy" id="1560234"/>
    <lineage>
        <taxon>Bacteria</taxon>
        <taxon>Pseudomonadati</taxon>
        <taxon>Thermodesulfobacteriota</taxon>
        <taxon>Desulfovibrionia</taxon>
        <taxon>Desulfovibrionales</taxon>
        <taxon>Desulfovibrionaceae</taxon>
        <taxon>Halodesulfovibrio</taxon>
    </lineage>
</organism>
<dbReference type="Pfam" id="PF00282">
    <property type="entry name" value="Pyridoxal_deC"/>
    <property type="match status" value="1"/>
</dbReference>
<keyword evidence="11" id="KW-1185">Reference proteome</keyword>
<sequence length="466" mass="52596">MPLHNHKANLDDLFTVESMTKPLNVHRISRKERNPEAVYQMIHDELLLDGNSRQNMATFCSTWLEREVQDLMQECMDKNMIDKDEYPQTAEIEARCVSMLANLWNAKECPGSENGTCKPAIGCSTTGSSEAAMLGGMALKWNWRARQKAAGKPSDKPNLVCGPVQVCWHKFARYWDIELRELPMHEGNYMSSPEDVIAHCDENTIGVVQTLGTTFTGHYEPIEEVHAALDKLQQETGLNIPMHIDAASGGFVAPFMQPEIKWDFRLPRVKSINSSGHKFGLAPLGCGWVVWATEDDLPEDLIFRVNYLGGQMPTFALNFSRPGGEVIAQYYNLLRLGHEGYVKVQEACFAAAEYFAAGLDQFGLFEFLNNSSKGLPLVCWKFKDDSKPPFSLYQLSDALRERGWLIPTYTLPPNCEEIPVQRIVVRHGTSVDLLYLLLKDFKEVIEELTQTPPCGKDKQRASFNHS</sequence>
<evidence type="ECO:0000256" key="4">
    <source>
        <dbReference type="ARBA" id="ARBA00022898"/>
    </source>
</evidence>
<keyword evidence="4 7" id="KW-0663">Pyridoxal phosphate</keyword>
<dbReference type="Gene3D" id="3.90.1150.160">
    <property type="match status" value="1"/>
</dbReference>
<dbReference type="EC" id="4.1.1.15" evidence="3 9"/>
<dbReference type="RefSeq" id="WP_066854320.1">
    <property type="nucleotide sequence ID" value="NZ_JXMS01000011.1"/>
</dbReference>
<reference evidence="10 11" key="1">
    <citation type="submission" date="2015-01" db="EMBL/GenBank/DDBJ databases">
        <title>Desulfovibrio sp. JC271 draft genome sequence.</title>
        <authorList>
            <person name="Shivani Y."/>
            <person name="Subhash Y."/>
            <person name="Sasikala C."/>
            <person name="Ramana C.V."/>
        </authorList>
    </citation>
    <scope>NUCLEOTIDE SEQUENCE [LARGE SCALE GENOMIC DNA]</scope>
    <source>
        <strain evidence="10 11">JC271</strain>
    </source>
</reference>
<keyword evidence="9" id="KW-0210">Decarboxylase</keyword>
<dbReference type="InterPro" id="IPR010107">
    <property type="entry name" value="Glutamate_decarboxylase"/>
</dbReference>
<evidence type="ECO:0000313" key="10">
    <source>
        <dbReference type="EMBL" id="OBQ52099.1"/>
    </source>
</evidence>
<evidence type="ECO:0000256" key="2">
    <source>
        <dbReference type="ARBA" id="ARBA00009533"/>
    </source>
</evidence>
<dbReference type="GO" id="GO:0004351">
    <property type="term" value="F:glutamate decarboxylase activity"/>
    <property type="evidence" value="ECO:0007669"/>
    <property type="project" value="UniProtKB-EC"/>
</dbReference>
<dbReference type="SUPFAM" id="SSF53383">
    <property type="entry name" value="PLP-dependent transferases"/>
    <property type="match status" value="1"/>
</dbReference>
<evidence type="ECO:0000256" key="3">
    <source>
        <dbReference type="ARBA" id="ARBA00012421"/>
    </source>
</evidence>
<dbReference type="AlphaFoldDB" id="A0A1B7XDI6"/>
<evidence type="ECO:0000256" key="1">
    <source>
        <dbReference type="ARBA" id="ARBA00001933"/>
    </source>
</evidence>
<name>A0A1B7XDI6_9BACT</name>
<dbReference type="CDD" id="cd06450">
    <property type="entry name" value="DOPA_deC_like"/>
    <property type="match status" value="1"/>
</dbReference>
<protein>
    <recommendedName>
        <fullName evidence="3 9">Glutamate decarboxylase</fullName>
        <ecNumber evidence="3 9">4.1.1.15</ecNumber>
    </recommendedName>
</protein>
<dbReference type="NCBIfam" id="TIGR01788">
    <property type="entry name" value="Glu-decarb-GAD"/>
    <property type="match status" value="1"/>
</dbReference>
<evidence type="ECO:0000256" key="6">
    <source>
        <dbReference type="ARBA" id="ARBA00048868"/>
    </source>
</evidence>
<dbReference type="PATRIC" id="fig|1560234.3.peg.397"/>
<comment type="caution">
    <text evidence="10">The sequence shown here is derived from an EMBL/GenBank/DDBJ whole genome shotgun (WGS) entry which is preliminary data.</text>
</comment>
<comment type="cofactor">
    <cofactor evidence="1 7 8">
        <name>pyridoxal 5'-phosphate</name>
        <dbReference type="ChEBI" id="CHEBI:597326"/>
    </cofactor>
</comment>
<dbReference type="Proteomes" id="UP000091979">
    <property type="component" value="Unassembled WGS sequence"/>
</dbReference>
<accession>A0A1B7XDI6</accession>
<evidence type="ECO:0000256" key="9">
    <source>
        <dbReference type="RuleBase" id="RU361171"/>
    </source>
</evidence>
<dbReference type="GO" id="GO:0030170">
    <property type="term" value="F:pyridoxal phosphate binding"/>
    <property type="evidence" value="ECO:0007669"/>
    <property type="project" value="InterPro"/>
</dbReference>
<dbReference type="STRING" id="1560234.SP90_07900"/>
<dbReference type="InterPro" id="IPR015424">
    <property type="entry name" value="PyrdxlP-dep_Trfase"/>
</dbReference>
<comment type="catalytic activity">
    <reaction evidence="6 9">
        <text>L-glutamate + H(+) = 4-aminobutanoate + CO2</text>
        <dbReference type="Rhea" id="RHEA:17785"/>
        <dbReference type="ChEBI" id="CHEBI:15378"/>
        <dbReference type="ChEBI" id="CHEBI:16526"/>
        <dbReference type="ChEBI" id="CHEBI:29985"/>
        <dbReference type="ChEBI" id="CHEBI:59888"/>
        <dbReference type="EC" id="4.1.1.15"/>
    </reaction>
</comment>
<evidence type="ECO:0000256" key="8">
    <source>
        <dbReference type="RuleBase" id="RU000382"/>
    </source>
</evidence>
<dbReference type="Gene3D" id="3.40.640.10">
    <property type="entry name" value="Type I PLP-dependent aspartate aminotransferase-like (Major domain)"/>
    <property type="match status" value="1"/>
</dbReference>
<dbReference type="GO" id="GO:0006538">
    <property type="term" value="P:L-glutamate catabolic process"/>
    <property type="evidence" value="ECO:0007669"/>
    <property type="project" value="TreeGrafter"/>
</dbReference>
<dbReference type="GO" id="GO:0005829">
    <property type="term" value="C:cytosol"/>
    <property type="evidence" value="ECO:0007669"/>
    <property type="project" value="TreeGrafter"/>
</dbReference>
<evidence type="ECO:0000256" key="5">
    <source>
        <dbReference type="ARBA" id="ARBA00023239"/>
    </source>
</evidence>
<dbReference type="PANTHER" id="PTHR43321:SF3">
    <property type="entry name" value="GLUTAMATE DECARBOXYLASE"/>
    <property type="match status" value="1"/>
</dbReference>
<dbReference type="OrthoDB" id="9803665at2"/>
<dbReference type="EMBL" id="JXMS01000011">
    <property type="protein sequence ID" value="OBQ52099.1"/>
    <property type="molecule type" value="Genomic_DNA"/>
</dbReference>
<dbReference type="InterPro" id="IPR015421">
    <property type="entry name" value="PyrdxlP-dep_Trfase_major"/>
</dbReference>
<keyword evidence="5 8" id="KW-0456">Lyase</keyword>
<dbReference type="InterPro" id="IPR002129">
    <property type="entry name" value="PyrdxlP-dep_de-COase"/>
</dbReference>
<dbReference type="FunFam" id="3.40.640.10:FF:000017">
    <property type="entry name" value="Glutamate decarboxylase"/>
    <property type="match status" value="1"/>
</dbReference>
<dbReference type="PANTHER" id="PTHR43321">
    <property type="entry name" value="GLUTAMATE DECARBOXYLASE"/>
    <property type="match status" value="1"/>
</dbReference>
<dbReference type="Gene3D" id="4.10.280.50">
    <property type="match status" value="1"/>
</dbReference>
<dbReference type="FunFam" id="4.10.280.50:FF:000001">
    <property type="entry name" value="Glutamate decarboxylase"/>
    <property type="match status" value="1"/>
</dbReference>
<feature type="modified residue" description="N6-(pyridoxal phosphate)lysine" evidence="7">
    <location>
        <position position="278"/>
    </location>
</feature>
<gene>
    <name evidence="10" type="ORF">SP90_07900</name>
</gene>
<proteinExistence type="inferred from homology"/>
<evidence type="ECO:0000313" key="11">
    <source>
        <dbReference type="Proteomes" id="UP000091979"/>
    </source>
</evidence>
<comment type="similarity">
    <text evidence="2 8">Belongs to the group II decarboxylase family.</text>
</comment>
<evidence type="ECO:0000256" key="7">
    <source>
        <dbReference type="PIRSR" id="PIRSR602129-50"/>
    </source>
</evidence>